<comment type="caution">
    <text evidence="7">The sequence shown here is derived from an EMBL/GenBank/DDBJ whole genome shotgun (WGS) entry which is preliminary data.</text>
</comment>
<evidence type="ECO:0000256" key="2">
    <source>
        <dbReference type="ARBA" id="ARBA00022771"/>
    </source>
</evidence>
<accession>A0A6G0VNW7</accession>
<keyword evidence="4 5" id="KW-0238">DNA-binding</keyword>
<evidence type="ECO:0000256" key="3">
    <source>
        <dbReference type="ARBA" id="ARBA00022833"/>
    </source>
</evidence>
<dbReference type="AlphaFoldDB" id="A0A6G0VNW7"/>
<keyword evidence="8" id="KW-1185">Reference proteome</keyword>
<feature type="non-terminal residue" evidence="7">
    <location>
        <position position="177"/>
    </location>
</feature>
<evidence type="ECO:0000313" key="7">
    <source>
        <dbReference type="EMBL" id="KAF0703614.1"/>
    </source>
</evidence>
<evidence type="ECO:0000256" key="5">
    <source>
        <dbReference type="PROSITE-ProRule" id="PRU00309"/>
    </source>
</evidence>
<dbReference type="Proteomes" id="UP000478052">
    <property type="component" value="Unassembled WGS sequence"/>
</dbReference>
<keyword evidence="3" id="KW-0862">Zinc</keyword>
<dbReference type="SMART" id="SM00692">
    <property type="entry name" value="DM3"/>
    <property type="match status" value="1"/>
</dbReference>
<dbReference type="EMBL" id="VUJU01013812">
    <property type="protein sequence ID" value="KAF0703614.1"/>
    <property type="molecule type" value="Genomic_DNA"/>
</dbReference>
<gene>
    <name evidence="7" type="ORF">FWK35_00035948</name>
</gene>
<proteinExistence type="predicted"/>
<dbReference type="OrthoDB" id="6588859at2759"/>
<dbReference type="GO" id="GO:0003677">
    <property type="term" value="F:DNA binding"/>
    <property type="evidence" value="ECO:0007669"/>
    <property type="project" value="UniProtKB-UniRule"/>
</dbReference>
<keyword evidence="2 5" id="KW-0863">Zinc-finger</keyword>
<sequence>MSTKGGSSCAIANCNCYSGRIKKDGRTDVSFHRFLKDPVLQNLWVQKCKRGDIWNPNTSYVCSEHFNSDDFLRDLKAELLGEKSVRRLKPNVVPTVNLPNCLSTETSTAIGRRSRMETKMYKAKDFLSELFTKNQLDLIMKKKVHWTRDESAKSFTLRCFSKRAYVYVKTELHYPLP</sequence>
<organism evidence="7 8">
    <name type="scientific">Aphis craccivora</name>
    <name type="common">Cowpea aphid</name>
    <dbReference type="NCBI Taxonomy" id="307492"/>
    <lineage>
        <taxon>Eukaryota</taxon>
        <taxon>Metazoa</taxon>
        <taxon>Ecdysozoa</taxon>
        <taxon>Arthropoda</taxon>
        <taxon>Hexapoda</taxon>
        <taxon>Insecta</taxon>
        <taxon>Pterygota</taxon>
        <taxon>Neoptera</taxon>
        <taxon>Paraneoptera</taxon>
        <taxon>Hemiptera</taxon>
        <taxon>Sternorrhyncha</taxon>
        <taxon>Aphidomorpha</taxon>
        <taxon>Aphidoidea</taxon>
        <taxon>Aphididae</taxon>
        <taxon>Aphidini</taxon>
        <taxon>Aphis</taxon>
        <taxon>Aphis</taxon>
    </lineage>
</organism>
<feature type="domain" description="THAP-type" evidence="6">
    <location>
        <begin position="1"/>
        <end position="97"/>
    </location>
</feature>
<evidence type="ECO:0000256" key="4">
    <source>
        <dbReference type="ARBA" id="ARBA00023125"/>
    </source>
</evidence>
<dbReference type="SUPFAM" id="SSF57716">
    <property type="entry name" value="Glucocorticoid receptor-like (DNA-binding domain)"/>
    <property type="match status" value="1"/>
</dbReference>
<dbReference type="InterPro" id="IPR038441">
    <property type="entry name" value="THAP_Znf_sf"/>
</dbReference>
<dbReference type="PANTHER" id="PTHR46927:SF3">
    <property type="entry name" value="THAP-TYPE DOMAIN-CONTAINING PROTEIN"/>
    <property type="match status" value="1"/>
</dbReference>
<keyword evidence="1" id="KW-0479">Metal-binding</keyword>
<dbReference type="PROSITE" id="PS50950">
    <property type="entry name" value="ZF_THAP"/>
    <property type="match status" value="1"/>
</dbReference>
<evidence type="ECO:0000313" key="8">
    <source>
        <dbReference type="Proteomes" id="UP000478052"/>
    </source>
</evidence>
<evidence type="ECO:0000259" key="6">
    <source>
        <dbReference type="PROSITE" id="PS50950"/>
    </source>
</evidence>
<dbReference type="PANTHER" id="PTHR46927">
    <property type="entry name" value="AGAP005574-PA"/>
    <property type="match status" value="1"/>
</dbReference>
<evidence type="ECO:0000256" key="1">
    <source>
        <dbReference type="ARBA" id="ARBA00022723"/>
    </source>
</evidence>
<dbReference type="InterPro" id="IPR052224">
    <property type="entry name" value="THAP_domain_protein"/>
</dbReference>
<dbReference type="InterPro" id="IPR006612">
    <property type="entry name" value="THAP_Znf"/>
</dbReference>
<name>A0A6G0VNW7_APHCR</name>
<dbReference type="SMART" id="SM00980">
    <property type="entry name" value="THAP"/>
    <property type="match status" value="1"/>
</dbReference>
<reference evidence="7 8" key="1">
    <citation type="submission" date="2019-08" db="EMBL/GenBank/DDBJ databases">
        <title>Whole genome of Aphis craccivora.</title>
        <authorList>
            <person name="Voronova N.V."/>
            <person name="Shulinski R.S."/>
            <person name="Bandarenka Y.V."/>
            <person name="Zhorov D.G."/>
            <person name="Warner D."/>
        </authorList>
    </citation>
    <scope>NUCLEOTIDE SEQUENCE [LARGE SCALE GENOMIC DNA]</scope>
    <source>
        <strain evidence="7">180601</strain>
        <tissue evidence="7">Whole Body</tissue>
    </source>
</reference>
<protein>
    <submittedName>
        <fullName evidence="7">THAP domain-containing protein 4-like</fullName>
    </submittedName>
</protein>
<dbReference type="GO" id="GO:0008270">
    <property type="term" value="F:zinc ion binding"/>
    <property type="evidence" value="ECO:0007669"/>
    <property type="project" value="UniProtKB-KW"/>
</dbReference>
<dbReference type="Gene3D" id="6.20.210.20">
    <property type="entry name" value="THAP domain"/>
    <property type="match status" value="1"/>
</dbReference>
<dbReference type="Pfam" id="PF05485">
    <property type="entry name" value="THAP"/>
    <property type="match status" value="1"/>
</dbReference>